<dbReference type="SUPFAM" id="SSF53850">
    <property type="entry name" value="Periplasmic binding protein-like II"/>
    <property type="match status" value="1"/>
</dbReference>
<proteinExistence type="predicted"/>
<evidence type="ECO:0000313" key="1">
    <source>
        <dbReference type="EMBL" id="TQR44562.1"/>
    </source>
</evidence>
<dbReference type="PROSITE" id="PS51257">
    <property type="entry name" value="PROKAR_LIPOPROTEIN"/>
    <property type="match status" value="1"/>
</dbReference>
<evidence type="ECO:0000313" key="2">
    <source>
        <dbReference type="Proteomes" id="UP000316208"/>
    </source>
</evidence>
<dbReference type="InterPro" id="IPR006059">
    <property type="entry name" value="SBP"/>
</dbReference>
<comment type="caution">
    <text evidence="1">The sequence shown here is derived from an EMBL/GenBank/DDBJ whole genome shotgun (WGS) entry which is preliminary data.</text>
</comment>
<protein>
    <submittedName>
        <fullName evidence="1">Extracellular solute-binding protein</fullName>
    </submittedName>
</protein>
<organism evidence="1 2">
    <name type="scientific">Paenibacillus popilliae</name>
    <name type="common">Bacillus popilliae</name>
    <dbReference type="NCBI Taxonomy" id="78057"/>
    <lineage>
        <taxon>Bacteria</taxon>
        <taxon>Bacillati</taxon>
        <taxon>Bacillota</taxon>
        <taxon>Bacilli</taxon>
        <taxon>Bacillales</taxon>
        <taxon>Paenibacillaceae</taxon>
        <taxon>Paenibacillus</taxon>
    </lineage>
</organism>
<gene>
    <name evidence="1" type="ORF">C7Y44_15720</name>
</gene>
<accession>A0ABY3ATV6</accession>
<keyword evidence="2" id="KW-1185">Reference proteome</keyword>
<dbReference type="Proteomes" id="UP000316208">
    <property type="component" value="Unassembled WGS sequence"/>
</dbReference>
<dbReference type="InterPro" id="IPR050490">
    <property type="entry name" value="Bact_solute-bd_prot1"/>
</dbReference>
<reference evidence="1 2" key="1">
    <citation type="submission" date="2018-03" db="EMBL/GenBank/DDBJ databases">
        <title>Aerobic endospore-forming bacteria genome sequencing and assembly.</title>
        <authorList>
            <person name="Cavalcante D.A."/>
            <person name="Driks A."/>
            <person name="Putonti C."/>
            <person name="De-Souza M.T."/>
        </authorList>
    </citation>
    <scope>NUCLEOTIDE SEQUENCE [LARGE SCALE GENOMIC DNA]</scope>
    <source>
        <strain evidence="1 2">SDF0028</strain>
    </source>
</reference>
<dbReference type="PANTHER" id="PTHR43649:SF12">
    <property type="entry name" value="DIACETYLCHITOBIOSE BINDING PROTEIN DASA"/>
    <property type="match status" value="1"/>
</dbReference>
<dbReference type="PANTHER" id="PTHR43649">
    <property type="entry name" value="ARABINOSE-BINDING PROTEIN-RELATED"/>
    <property type="match status" value="1"/>
</dbReference>
<sequence length="467" mass="52855">MRVRTSWKMGIMLLIIMLLVSGCFGRESEVETVNKVKGTIRVVYQDKEAFYRDYGQLFKLKQPDIDVEVVSKSELYSKFGDPEFDFEKESQKLLDKYKPDVLLLDETSFKEFAQGGKLYAIDGVIKRDRYDLEGFMPGLTDRLKAMGKGTLYGLSPTIDTTVLYYNRDIFKEHNIEPPRNQMSWREFFELATSISNAGGTEKQLYALAQEFGGADSLMYQIASSTGMRLFDAKGEQLLINSESWKEAIQQATDAVRSKALYISPTTKDPQPIEPGKELFFTGQAAMKLGTPWDLEHLRDKKTEKINWDVVTTPVDHATPDETGNIIIREIYAIAANSGNKEAAWELVKFINGADMAKVAARTTVGMIPTIPSRPEYFMELDGRSTEAFYALKPKELSVFDTLWGNKNVPDDFNSSFRSLLTEALQSIIDNKKSVDEAVNELQTKGQEALRVAHELAQEKRLRGKDNK</sequence>
<dbReference type="Pfam" id="PF01547">
    <property type="entry name" value="SBP_bac_1"/>
    <property type="match status" value="1"/>
</dbReference>
<name>A0ABY3ATV6_PAEPP</name>
<dbReference type="Gene3D" id="3.40.190.10">
    <property type="entry name" value="Periplasmic binding protein-like II"/>
    <property type="match status" value="1"/>
</dbReference>
<dbReference type="EMBL" id="SADY01000004">
    <property type="protein sequence ID" value="TQR44562.1"/>
    <property type="molecule type" value="Genomic_DNA"/>
</dbReference>